<feature type="region of interest" description="Disordered" evidence="1">
    <location>
        <begin position="270"/>
        <end position="289"/>
    </location>
</feature>
<keyword evidence="3" id="KW-1185">Reference proteome</keyword>
<dbReference type="AlphaFoldDB" id="A0A1T1ANT9"/>
<gene>
    <name evidence="2" type="ORF">RF819_02805</name>
</gene>
<reference evidence="2 3" key="1">
    <citation type="submission" date="2017-01" db="EMBL/GenBank/DDBJ databases">
        <title>Genome sequencing of Rhodoferax fermentans JCM 7819.</title>
        <authorList>
            <person name="Kim Y.J."/>
            <person name="Farh M.E.-A."/>
            <person name="Yang D.-C."/>
        </authorList>
    </citation>
    <scope>NUCLEOTIDE SEQUENCE [LARGE SCALE GENOMIC DNA]</scope>
    <source>
        <strain evidence="2 3">JCM 7819</strain>
    </source>
</reference>
<dbReference type="STRING" id="28066.RF819_02805"/>
<comment type="caution">
    <text evidence="2">The sequence shown here is derived from an EMBL/GenBank/DDBJ whole genome shotgun (WGS) entry which is preliminary data.</text>
</comment>
<organism evidence="2 3">
    <name type="scientific">Rhodoferax fermentans</name>
    <dbReference type="NCBI Taxonomy" id="28066"/>
    <lineage>
        <taxon>Bacteria</taxon>
        <taxon>Pseudomonadati</taxon>
        <taxon>Pseudomonadota</taxon>
        <taxon>Betaproteobacteria</taxon>
        <taxon>Burkholderiales</taxon>
        <taxon>Comamonadaceae</taxon>
        <taxon>Rhodoferax</taxon>
    </lineage>
</organism>
<sequence>MFNRSFNLTNFVKDIPSLALRKAAWLSLVGSVNASLFGAADAIVQKLQAAGYTELKELSTREIKALCSGPETGASVDVIAANKKLYKLHVEWRAELQHTTVVSSGRKADDTLGSIASTITMMTGPQKERDINREAVPLLASLGITVTPDMIAAAKKQRLMDDNHFANMRKQRAGMIEYIIDNLFASNDSKYDGDDDENYSTLDVEVKEYLANKLMASMNKAMTTSVNNTLFGRAGDNVLGVGDYMIAQRIVPQLVDAMTGVAKPKAAKAPRAKKVKAPVVQRAPRPTQKSVVTTVNDNGFKVTRPVEAATA</sequence>
<dbReference type="RefSeq" id="WP_078363561.1">
    <property type="nucleotide sequence ID" value="NZ_MTJN01000002.1"/>
</dbReference>
<name>A0A1T1ANT9_RHOFE</name>
<proteinExistence type="predicted"/>
<evidence type="ECO:0000256" key="1">
    <source>
        <dbReference type="SAM" id="MobiDB-lite"/>
    </source>
</evidence>
<dbReference type="EMBL" id="MTJN01000002">
    <property type="protein sequence ID" value="OOV05779.1"/>
    <property type="molecule type" value="Genomic_DNA"/>
</dbReference>
<dbReference type="Proteomes" id="UP000190750">
    <property type="component" value="Unassembled WGS sequence"/>
</dbReference>
<evidence type="ECO:0000313" key="2">
    <source>
        <dbReference type="EMBL" id="OOV05779.1"/>
    </source>
</evidence>
<evidence type="ECO:0000313" key="3">
    <source>
        <dbReference type="Proteomes" id="UP000190750"/>
    </source>
</evidence>
<accession>A0A1T1ANT9</accession>
<protein>
    <submittedName>
        <fullName evidence="2">Uncharacterized protein</fullName>
    </submittedName>
</protein>